<dbReference type="OrthoDB" id="288942at2759"/>
<evidence type="ECO:0000256" key="1">
    <source>
        <dbReference type="SAM" id="MobiDB-lite"/>
    </source>
</evidence>
<dbReference type="Proteomes" id="UP000248961">
    <property type="component" value="Unassembled WGS sequence"/>
</dbReference>
<dbReference type="AlphaFoldDB" id="A0A395HWA0"/>
<dbReference type="STRING" id="1450537.A0A395HWA0"/>
<dbReference type="PANTHER" id="PTHR38790:SF4">
    <property type="entry name" value="2EXR DOMAIN-CONTAINING PROTEIN"/>
    <property type="match status" value="1"/>
</dbReference>
<dbReference type="EMBL" id="KZ824284">
    <property type="protein sequence ID" value="RAL12191.1"/>
    <property type="molecule type" value="Genomic_DNA"/>
</dbReference>
<organism evidence="2 3">
    <name type="scientific">Aspergillus homomorphus (strain CBS 101889)</name>
    <dbReference type="NCBI Taxonomy" id="1450537"/>
    <lineage>
        <taxon>Eukaryota</taxon>
        <taxon>Fungi</taxon>
        <taxon>Dikarya</taxon>
        <taxon>Ascomycota</taxon>
        <taxon>Pezizomycotina</taxon>
        <taxon>Eurotiomycetes</taxon>
        <taxon>Eurotiomycetidae</taxon>
        <taxon>Eurotiales</taxon>
        <taxon>Aspergillaceae</taxon>
        <taxon>Aspergillus</taxon>
        <taxon>Aspergillus subgen. Circumdati</taxon>
    </lineage>
</organism>
<feature type="region of interest" description="Disordered" evidence="1">
    <location>
        <begin position="1"/>
        <end position="26"/>
    </location>
</feature>
<feature type="compositionally biased region" description="Basic and acidic residues" evidence="1">
    <location>
        <begin position="207"/>
        <end position="224"/>
    </location>
</feature>
<dbReference type="RefSeq" id="XP_025551345.1">
    <property type="nucleotide sequence ID" value="XM_025700595.1"/>
</dbReference>
<keyword evidence="3" id="KW-1185">Reference proteome</keyword>
<feature type="region of interest" description="Disordered" evidence="1">
    <location>
        <begin position="370"/>
        <end position="428"/>
    </location>
</feature>
<gene>
    <name evidence="2" type="ORF">BO97DRAFT_477955</name>
</gene>
<dbReference type="GeneID" id="37204884"/>
<accession>A0A395HWA0</accession>
<name>A0A395HWA0_ASPHC</name>
<dbReference type="VEuPathDB" id="FungiDB:BO97DRAFT_477955"/>
<feature type="compositionally biased region" description="Basic and acidic residues" evidence="1">
    <location>
        <begin position="391"/>
        <end position="400"/>
    </location>
</feature>
<reference evidence="2 3" key="1">
    <citation type="submission" date="2018-02" db="EMBL/GenBank/DDBJ databases">
        <title>The genomes of Aspergillus section Nigri reveals drivers in fungal speciation.</title>
        <authorList>
            <consortium name="DOE Joint Genome Institute"/>
            <person name="Vesth T.C."/>
            <person name="Nybo J."/>
            <person name="Theobald S."/>
            <person name="Brandl J."/>
            <person name="Frisvad J.C."/>
            <person name="Nielsen K.F."/>
            <person name="Lyhne E.K."/>
            <person name="Kogle M.E."/>
            <person name="Kuo A."/>
            <person name="Riley R."/>
            <person name="Clum A."/>
            <person name="Nolan M."/>
            <person name="Lipzen A."/>
            <person name="Salamov A."/>
            <person name="Henrissat B."/>
            <person name="Wiebenga A."/>
            <person name="De vries R.P."/>
            <person name="Grigoriev I.V."/>
            <person name="Mortensen U.H."/>
            <person name="Andersen M.R."/>
            <person name="Baker S.E."/>
        </authorList>
    </citation>
    <scope>NUCLEOTIDE SEQUENCE [LARGE SCALE GENOMIC DNA]</scope>
    <source>
        <strain evidence="2 3">CBS 101889</strain>
    </source>
</reference>
<evidence type="ECO:0000313" key="3">
    <source>
        <dbReference type="Proteomes" id="UP000248961"/>
    </source>
</evidence>
<feature type="compositionally biased region" description="Basic and acidic residues" evidence="1">
    <location>
        <begin position="408"/>
        <end position="428"/>
    </location>
</feature>
<dbReference type="PANTHER" id="PTHR38790">
    <property type="entry name" value="2EXR DOMAIN-CONTAINING PROTEIN-RELATED"/>
    <property type="match status" value="1"/>
</dbReference>
<feature type="region of interest" description="Disordered" evidence="1">
    <location>
        <begin position="198"/>
        <end position="236"/>
    </location>
</feature>
<sequence length="446" mass="51509">MNSFPPAQRRPRRRRGNPRCGPRPIPAYTVPQDLTPSLPLIPQATCPLFTHIPAEIRNTIYAYTLESSSSPDDPSSTTTTATASSYAQQALYYRPGFKSPKRISTSLLQTCQQIYNEASLLPPAINHHTFWCYRPPPHVKNPSSPADYFARMTPKQRSAVQELHFFTQQFFLEDSSWANMWATNEAWQLQMRKGKRKLEANADEAGDQEKREAKRREAGVKDSQEPEEDSSDGVLSPKKMTLTLRHTDWWFWEDNEPLGIDPFRTGRTRADEMGEVRRPLTPWEEERVWGNQFKRLPSLEEFVIEFETVMRKRDQLDAIVQMALRWRFPLVLSEREKVFLVADEGSRKAYTWIGAKEDILRDVVMGVEDQDGQGGNASQAVKPPPRLIPFDAEKEFKTDAVKSGQEGEGSKQTEQKESQKKQQDFDTQTEEKYYVVFVTWRRQRAN</sequence>
<proteinExistence type="predicted"/>
<evidence type="ECO:0000313" key="2">
    <source>
        <dbReference type="EMBL" id="RAL12191.1"/>
    </source>
</evidence>
<protein>
    <submittedName>
        <fullName evidence="2">Uncharacterized protein</fullName>
    </submittedName>
</protein>